<dbReference type="Proteomes" id="UP000371041">
    <property type="component" value="Chromosome"/>
</dbReference>
<sequence>MDIRAAQADRAEVLAAFLREHPVPLVTWRLSSLDGSIEGQLYRDDINDSLADLTTLADLLGTEVTEETSEESESWTQQAVHGHYQRTPITVYGHITVAPGD</sequence>
<evidence type="ECO:0000313" key="2">
    <source>
        <dbReference type="Proteomes" id="UP000371041"/>
    </source>
</evidence>
<proteinExistence type="predicted"/>
<dbReference type="EMBL" id="CP045929">
    <property type="protein sequence ID" value="QGK71589.1"/>
    <property type="molecule type" value="Genomic_DNA"/>
</dbReference>
<dbReference type="KEGG" id="sace:GIY23_20545"/>
<organism evidence="1 2">
    <name type="scientific">Allosaccharopolyspora coralli</name>
    <dbReference type="NCBI Taxonomy" id="2665642"/>
    <lineage>
        <taxon>Bacteria</taxon>
        <taxon>Bacillati</taxon>
        <taxon>Actinomycetota</taxon>
        <taxon>Actinomycetes</taxon>
        <taxon>Pseudonocardiales</taxon>
        <taxon>Pseudonocardiaceae</taxon>
        <taxon>Allosaccharopolyspora</taxon>
    </lineage>
</organism>
<evidence type="ECO:0000313" key="1">
    <source>
        <dbReference type="EMBL" id="QGK71589.1"/>
    </source>
</evidence>
<keyword evidence="2" id="KW-1185">Reference proteome</keyword>
<gene>
    <name evidence="1" type="ORF">GIY23_20545</name>
</gene>
<accession>A0A5Q3QJF9</accession>
<dbReference type="RefSeq" id="WP_154078160.1">
    <property type="nucleotide sequence ID" value="NZ_CP045929.1"/>
</dbReference>
<name>A0A5Q3QJF9_9PSEU</name>
<reference evidence="2" key="1">
    <citation type="submission" date="2019-11" db="EMBL/GenBank/DDBJ databases">
        <title>The complete genome sequence of Saccharopolyspora sp. E2A.</title>
        <authorList>
            <person name="Zhang G."/>
        </authorList>
    </citation>
    <scope>NUCLEOTIDE SEQUENCE [LARGE SCALE GENOMIC DNA]</scope>
    <source>
        <strain evidence="2">E2A</strain>
    </source>
</reference>
<dbReference type="AlphaFoldDB" id="A0A5Q3QJF9"/>
<protein>
    <submittedName>
        <fullName evidence="1">Uncharacterized protein</fullName>
    </submittedName>
</protein>